<evidence type="ECO:0000256" key="6">
    <source>
        <dbReference type="HAMAP-Rule" id="MF_00542"/>
    </source>
</evidence>
<reference evidence="8" key="1">
    <citation type="submission" date="2023-03" db="EMBL/GenBank/DDBJ databases">
        <authorList>
            <person name="Shen W."/>
            <person name="Cai J."/>
        </authorList>
    </citation>
    <scope>NUCLEOTIDE SEQUENCE</scope>
    <source>
        <strain evidence="8">P66-3</strain>
    </source>
</reference>
<dbReference type="GO" id="GO:0047761">
    <property type="term" value="F:butyrate kinase activity"/>
    <property type="evidence" value="ECO:0007669"/>
    <property type="project" value="UniProtKB-EC"/>
</dbReference>
<proteinExistence type="inferred from homology"/>
<keyword evidence="1 6" id="KW-0963">Cytoplasm</keyword>
<keyword evidence="2 6" id="KW-0808">Transferase</keyword>
<evidence type="ECO:0000256" key="7">
    <source>
        <dbReference type="RuleBase" id="RU003835"/>
    </source>
</evidence>
<dbReference type="HAMAP" id="MF_00542">
    <property type="entry name" value="Butyrate_kinase"/>
    <property type="match status" value="1"/>
</dbReference>
<dbReference type="SUPFAM" id="SSF53067">
    <property type="entry name" value="Actin-like ATPase domain"/>
    <property type="match status" value="2"/>
</dbReference>
<evidence type="ECO:0000313" key="9">
    <source>
        <dbReference type="Proteomes" id="UP001181046"/>
    </source>
</evidence>
<dbReference type="Gene3D" id="3.30.420.40">
    <property type="match status" value="2"/>
</dbReference>
<dbReference type="PIRSF" id="PIRSF036458">
    <property type="entry name" value="Butyrate_kin"/>
    <property type="match status" value="1"/>
</dbReference>
<dbReference type="Proteomes" id="UP001181046">
    <property type="component" value="Unassembled WGS sequence"/>
</dbReference>
<dbReference type="InterPro" id="IPR000890">
    <property type="entry name" value="Aliphatic_acid_kin_short-chain"/>
</dbReference>
<evidence type="ECO:0000256" key="5">
    <source>
        <dbReference type="ARBA" id="ARBA00022840"/>
    </source>
</evidence>
<evidence type="ECO:0000256" key="3">
    <source>
        <dbReference type="ARBA" id="ARBA00022741"/>
    </source>
</evidence>
<dbReference type="Pfam" id="PF00871">
    <property type="entry name" value="Acetate_kinase"/>
    <property type="match status" value="1"/>
</dbReference>
<name>A0ABU3FCI0_9ENTE</name>
<comment type="subcellular location">
    <subcellularLocation>
        <location evidence="6">Cytoplasm</location>
    </subcellularLocation>
</comment>
<organism evidence="8 9">
    <name type="scientific">Enterococcus xiangfangensis</name>
    <dbReference type="NCBI Taxonomy" id="1296537"/>
    <lineage>
        <taxon>Bacteria</taxon>
        <taxon>Bacillati</taxon>
        <taxon>Bacillota</taxon>
        <taxon>Bacilli</taxon>
        <taxon>Lactobacillales</taxon>
        <taxon>Enterococcaceae</taxon>
        <taxon>Enterococcus</taxon>
    </lineage>
</organism>
<keyword evidence="9" id="KW-1185">Reference proteome</keyword>
<dbReference type="PANTHER" id="PTHR21060">
    <property type="entry name" value="ACETATE KINASE"/>
    <property type="match status" value="1"/>
</dbReference>
<dbReference type="CDD" id="cd24011">
    <property type="entry name" value="ASKHA_NBD_BK"/>
    <property type="match status" value="1"/>
</dbReference>
<keyword evidence="5 6" id="KW-0067">ATP-binding</keyword>
<dbReference type="PANTHER" id="PTHR21060:SF3">
    <property type="entry name" value="BUTYRATE KINASE 2-RELATED"/>
    <property type="match status" value="1"/>
</dbReference>
<dbReference type="InterPro" id="IPR043129">
    <property type="entry name" value="ATPase_NBD"/>
</dbReference>
<keyword evidence="3 6" id="KW-0547">Nucleotide-binding</keyword>
<dbReference type="NCBIfam" id="TIGR02707">
    <property type="entry name" value="butyr_kinase"/>
    <property type="match status" value="1"/>
</dbReference>
<accession>A0ABU3FCI0</accession>
<protein>
    <recommendedName>
        <fullName evidence="6">Probable butyrate kinase</fullName>
        <shortName evidence="6">BK</shortName>
        <ecNumber evidence="6">2.7.2.7</ecNumber>
    </recommendedName>
    <alternativeName>
        <fullName evidence="6">Branched-chain carboxylic acid kinase</fullName>
    </alternativeName>
</protein>
<dbReference type="EMBL" id="JARQAJ010000007">
    <property type="protein sequence ID" value="MDT2760380.1"/>
    <property type="molecule type" value="Genomic_DNA"/>
</dbReference>
<evidence type="ECO:0000256" key="4">
    <source>
        <dbReference type="ARBA" id="ARBA00022777"/>
    </source>
</evidence>
<evidence type="ECO:0000313" key="8">
    <source>
        <dbReference type="EMBL" id="MDT2760380.1"/>
    </source>
</evidence>
<dbReference type="InterPro" id="IPR011245">
    <property type="entry name" value="Butyrate_kin"/>
</dbReference>
<sequence>MEKYLIINIGGSSSKIGLAEKEKIVTTETIRYSSKTLKACGNLWGQLNLRLEDIQIYLEKQKISLSDLSGIITRGPLVKPIPKGAYRVNALMVEDAKSGFYGQHPCSLGSEIAMILGGGDLPVYTVDPPCSDEMISEARYTGLPFIKRKSYYQVLNHHAVARSYATSIGKTYEELNLVITHLGSGVSVASHKFGKVIDVTNGLEGDGPMGLDRTGTIPGKDLLKASLSEKHSTEELLSYLDGQGGIKAYLDTIDGQEVERRITDGDEEAKQIYHAMAFQVSKGVGAAAAALGTKPDAILITGGLANSRYFTQLIINRTSWLAPIKIMKEENELEALLIGVLEGLKENKILNYK</sequence>
<evidence type="ECO:0000256" key="1">
    <source>
        <dbReference type="ARBA" id="ARBA00022490"/>
    </source>
</evidence>
<keyword evidence="4 6" id="KW-0418">Kinase</keyword>
<dbReference type="RefSeq" id="WP_311830364.1">
    <property type="nucleotide sequence ID" value="NZ_JARQAJ010000007.1"/>
</dbReference>
<evidence type="ECO:0000256" key="2">
    <source>
        <dbReference type="ARBA" id="ARBA00022679"/>
    </source>
</evidence>
<comment type="similarity">
    <text evidence="6 7">Belongs to the acetokinase family.</text>
</comment>
<dbReference type="NCBIfam" id="NF002834">
    <property type="entry name" value="PRK03011.1-5"/>
    <property type="match status" value="1"/>
</dbReference>
<dbReference type="EC" id="2.7.2.7" evidence="6"/>
<comment type="catalytic activity">
    <reaction evidence="6">
        <text>butanoate + ATP = butanoyl phosphate + ADP</text>
        <dbReference type="Rhea" id="RHEA:13585"/>
        <dbReference type="ChEBI" id="CHEBI:17968"/>
        <dbReference type="ChEBI" id="CHEBI:30616"/>
        <dbReference type="ChEBI" id="CHEBI:58079"/>
        <dbReference type="ChEBI" id="CHEBI:456216"/>
        <dbReference type="EC" id="2.7.2.7"/>
    </reaction>
</comment>
<comment type="caution">
    <text evidence="8">The sequence shown here is derived from an EMBL/GenBank/DDBJ whole genome shotgun (WGS) entry which is preliminary data.</text>
</comment>
<dbReference type="PRINTS" id="PR00471">
    <property type="entry name" value="ACETATEKNASE"/>
</dbReference>
<gene>
    <name evidence="6 8" type="primary">buk</name>
    <name evidence="8" type="ORF">P7H27_11460</name>
</gene>